<dbReference type="EMBL" id="JBHSMM010000001">
    <property type="protein sequence ID" value="MFC5440103.1"/>
    <property type="molecule type" value="Genomic_DNA"/>
</dbReference>
<organism evidence="2 3">
    <name type="scientific">Rhodanobacter ginsenosidimutans</name>
    <dbReference type="NCBI Taxonomy" id="490571"/>
    <lineage>
        <taxon>Bacteria</taxon>
        <taxon>Pseudomonadati</taxon>
        <taxon>Pseudomonadota</taxon>
        <taxon>Gammaproteobacteria</taxon>
        <taxon>Lysobacterales</taxon>
        <taxon>Rhodanobacteraceae</taxon>
        <taxon>Rhodanobacter</taxon>
    </lineage>
</organism>
<proteinExistence type="predicted"/>
<accession>A0ABW0JVB9</accession>
<keyword evidence="1" id="KW-0472">Membrane</keyword>
<dbReference type="RefSeq" id="WP_156458326.1">
    <property type="nucleotide sequence ID" value="NZ_JALBWS010000012.1"/>
</dbReference>
<comment type="caution">
    <text evidence="2">The sequence shown here is derived from an EMBL/GenBank/DDBJ whole genome shotgun (WGS) entry which is preliminary data.</text>
</comment>
<keyword evidence="1" id="KW-1133">Transmembrane helix</keyword>
<evidence type="ECO:0008006" key="4">
    <source>
        <dbReference type="Google" id="ProtNLM"/>
    </source>
</evidence>
<evidence type="ECO:0000313" key="2">
    <source>
        <dbReference type="EMBL" id="MFC5440103.1"/>
    </source>
</evidence>
<gene>
    <name evidence="2" type="ORF">ACFPK0_08780</name>
</gene>
<keyword evidence="3" id="KW-1185">Reference proteome</keyword>
<evidence type="ECO:0000256" key="1">
    <source>
        <dbReference type="SAM" id="Phobius"/>
    </source>
</evidence>
<name>A0ABW0JVB9_9GAMM</name>
<feature type="transmembrane region" description="Helical" evidence="1">
    <location>
        <begin position="7"/>
        <end position="26"/>
    </location>
</feature>
<keyword evidence="1" id="KW-0812">Transmembrane</keyword>
<evidence type="ECO:0000313" key="3">
    <source>
        <dbReference type="Proteomes" id="UP001596018"/>
    </source>
</evidence>
<dbReference type="Proteomes" id="UP001596018">
    <property type="component" value="Unassembled WGS sequence"/>
</dbReference>
<reference evidence="3" key="1">
    <citation type="journal article" date="2019" name="Int. J. Syst. Evol. Microbiol.">
        <title>The Global Catalogue of Microorganisms (GCM) 10K type strain sequencing project: providing services to taxonomists for standard genome sequencing and annotation.</title>
        <authorList>
            <consortium name="The Broad Institute Genomics Platform"/>
            <consortium name="The Broad Institute Genome Sequencing Center for Infectious Disease"/>
            <person name="Wu L."/>
            <person name="Ma J."/>
        </authorList>
    </citation>
    <scope>NUCLEOTIDE SEQUENCE [LARGE SCALE GENOMIC DNA]</scope>
    <source>
        <strain evidence="3">KACC 12822</strain>
    </source>
</reference>
<sequence>MKKRRRWIGLIVLMAALVTILAIGFYRSVTGQDTHPEDSSSPTESSKPL</sequence>
<protein>
    <recommendedName>
        <fullName evidence="4">Efflux transporter periplasmic adaptor subunit</fullName>
    </recommendedName>
</protein>